<feature type="domain" description="Cadherin" evidence="5">
    <location>
        <begin position="1208"/>
        <end position="1310"/>
    </location>
</feature>
<dbReference type="STRING" id="167879.CPS_4328"/>
<dbReference type="SUPFAM" id="SSF49313">
    <property type="entry name" value="Cadherin-like"/>
    <property type="match status" value="14"/>
</dbReference>
<evidence type="ECO:0000313" key="7">
    <source>
        <dbReference type="Proteomes" id="UP000000547"/>
    </source>
</evidence>
<reference evidence="6" key="1">
    <citation type="journal article" date="2005" name="Proc. Natl. Acad. Sci. U.S.A.">
        <title>The psychrophilic lifestyle as revealed by the genome sequence of Colwellia psychrerythraea 34H through genomic and proteomic analyses.</title>
        <authorList>
            <person name="Methe B.A."/>
            <person name="Nelson K.E."/>
            <person name="Deming J.W."/>
            <person name="Momen B."/>
            <person name="Melamud E."/>
            <person name="Zhang X."/>
            <person name="Moult J."/>
            <person name="Madupu R."/>
            <person name="Nelson W.C."/>
            <person name="Dodson R.J."/>
            <person name="Brinkac L.M."/>
            <person name="Daugherty S.C."/>
            <person name="Durkin A.S."/>
            <person name="DeBoy R.T."/>
            <person name="Kolonay J.F."/>
            <person name="Sullivan S.A."/>
            <person name="Zhou L."/>
            <person name="Davidsen T.M."/>
            <person name="Wu M."/>
            <person name="Huston A.L."/>
            <person name="Lewis M."/>
            <person name="Weaver B."/>
            <person name="Weidman J.F."/>
            <person name="Khouri H."/>
            <person name="Utterback T.R."/>
            <person name="Feldblyum T.V."/>
            <person name="Fraser C.M."/>
        </authorList>
    </citation>
    <scope>NUCLEOTIDE SEQUENCE [LARGE SCALE GENOMIC DNA]</scope>
    <source>
        <strain evidence="6">34H</strain>
    </source>
</reference>
<sequence>MIKLTLLVELANGERQTFTLVELQILTALNGAIYTVVKEGTQQAPQELVLKRKDDDLTVEVEGVIVAQVEGFYSESMNATFSADGSFTPAEGMSISSTDKPVIAEGNEPIVRKAQEDNDFLGLSPLTWGVALFGASVLGSVALDSDDEDYPSYQVTLDPVAGPFKSIATITLYDKDGNELANKEHDFSDGPVVFTIDNGYQGPLLAKVVDSNGSEGDYIDETTGKLVSLGDSSLRAMGHTDGFGDVTMSITPLTELASRQAGIGEDNKVTTENVAVNAEVSKLFDVEDILAPVTTILDDDYDSSDGLNAAEQYGNILALLSGTENALASSGGSDSTSMLSIDVTINKIRIEIETQADGELAFTKSGFELLQDGLEAFEAGVNAEKADLAAALIKPPVIDTERGSVNKVESEAGVAVQVDNVNIGDSVVIQWGNQFHIVEISGAELIDGVATILVPGSVINAAGEGRIAVTSHISEQVISPAAFINVDTTSAVFDSSSLASDLDENSGTHQVVYQAVTNDENARFSLTGDDASLFAINSSTGTVILTANPDYESKADYNFTLVASDPAGNISEQSVTFDITDLDEVAPTITSASTASTIDENSGSGQVVYTVTSTDSSDITTGATSYSLKAGDDAALFNINSSTGAVTLTADPDDETKADYNFTVLASDAAGNSREQAITLDIIDLDDVAPTITSASSATALDENSGAGQVVYTVTSTDSDDVSSGSTDYSLKTGDDAALFTINSSTGAVTLSADPDDETKADYNFTVVASDSAGNSTEQAITLDIIDLDEVAPTITSTAIAAALDENSGAGQVVYTVTSTDSGDIATGATAYSLKIGDDAALFTINSGTGEVTLIANPDDETKADYNFTVVASDSAGNSTEQAITLDITDLDDVAPTITSSVTATAIDENSGVGQVVYTVTSTDSGDIATGVTAYSLKAGDDAALFTINSSTGAVTLTANPDDETKADYSFTVVATDTAGNSSEQVITLDITDLDEVAPTITSASSATALDENSGAGQVVYTVTSTDSGDIATGATAYSLKTSDDAALFTINSSTGAVTLTANPDDEIRADYNFTVVATDTAGNSREQSITLDITDLDEVAPTITSASIAAAIDENSGASQVVYTVTSTDNGDIATGATVYSLKAGDDAALFTINSSTGAVTLTANPDDESKADYNFTVVASDAAGNSTEQAITLDITDLDDVAPTITSATTATALDENSGAGQVVYTVTSTDSGDIATGVTVYSLKAGDDAALFTINSSSGAVTLTANPDDESKADYNFTVVASDGAGNSSEKVTTLDITDLDEVAPTITSASSATALDENSGAGQVVYTVTSTDSGDIATGATAYSLKASDDAALFTINSSTGAVTLTANPDDESKADYNFTVVASDGAGNSTEQAITLDIIDLDDVAPTITSASSAIALDENSGAGQVVYTVTSTDNGDIATGATTYSLKAGDDAALFTINSSTGAVTLTANPDDESKADYNFTVVASDGAGNSSEKAITLDITDLDEVGPIITSASSATALDENSGAGQVVYTVTSTDNGDIATGATTYSLKSGDDVALFTINSSTGAVTLTADPDDESKADYNFTVVASDGAGNSSEKAITLDIIDLDEVAPTITSAAIAAAIDENSGAGQVVYTVMSTDNGDIATDATTYSLKSGDDAALFTINSSTGAVTLTANPDDEGKANYNFTVVASDGAGNSSEKAITLDITDLDEVAPTITSASSATAIDENSGAGQVVYTVTSTDSGDIATGATLYSLKAVDDAALFTINSTSGAVTLTANPNDETKADYNFTVVATDSPGNNSEKAVTLDITDLDEIAPTITSAATATAIDENSGAGQVVYTVTSTDSGDVAIGATVYSLKTGDDAALFTINSSTGAVTLTANPDDETKADYSFIVVATDTGNNSSEQVVTLDINDLDEVAPIINSVVLSDTDLAKSETATLTITFSEAVTNFTNDDIDLTSANGTLSAISTSDSGVTWTGTFTPTDGITDTSNTITVVNTGIADLAGNVPTDPVTSDNFAIDTAVVVNETVVVFDLVGGTSSDHSSRTFDSNTTYTIYIKVNSSVSTLLTNENSANGTWGLWSGADNLGSDDRVIIAGNGLDLKGGAGNVSVTSVSETNSALNLLAAGPTTVVVINQEGTLFRNVDGGSDTFDIWTGIVPNMQLDAGAGGELYTNTMPVGIMTSQGLA</sequence>
<dbReference type="GO" id="GO:0005509">
    <property type="term" value="F:calcium ion binding"/>
    <property type="evidence" value="ECO:0007669"/>
    <property type="project" value="InterPro"/>
</dbReference>
<feature type="domain" description="Cadherin" evidence="5">
    <location>
        <begin position="899"/>
        <end position="1001"/>
    </location>
</feature>
<evidence type="ECO:0000256" key="3">
    <source>
        <dbReference type="ARBA" id="ARBA00022989"/>
    </source>
</evidence>
<dbReference type="Gene3D" id="2.60.40.60">
    <property type="entry name" value="Cadherins"/>
    <property type="match status" value="14"/>
</dbReference>
<dbReference type="PANTHER" id="PTHR24028">
    <property type="entry name" value="CADHERIN-87A"/>
    <property type="match status" value="1"/>
</dbReference>
<evidence type="ECO:0000256" key="1">
    <source>
        <dbReference type="ARBA" id="ARBA00004167"/>
    </source>
</evidence>
<dbReference type="RefSeq" id="WP_011045059.1">
    <property type="nucleotide sequence ID" value="NC_003910.7"/>
</dbReference>
<dbReference type="InterPro" id="IPR044048">
    <property type="entry name" value="Big_12"/>
</dbReference>
<dbReference type="SMART" id="SM00112">
    <property type="entry name" value="CA"/>
    <property type="match status" value="14"/>
</dbReference>
<feature type="domain" description="Cadherin" evidence="5">
    <location>
        <begin position="1517"/>
        <end position="1619"/>
    </location>
</feature>
<dbReference type="KEGG" id="cps:CPS_4328"/>
<feature type="domain" description="Cadherin" evidence="5">
    <location>
        <begin position="693"/>
        <end position="795"/>
    </location>
</feature>
<dbReference type="HOGENOM" id="CLU_231295_0_0_6"/>
<comment type="subcellular location">
    <subcellularLocation>
        <location evidence="1">Membrane</location>
        <topology evidence="1">Single-pass membrane protein</topology>
    </subcellularLocation>
</comment>
<keyword evidence="3" id="KW-0472">Membrane</keyword>
<evidence type="ECO:0000256" key="2">
    <source>
        <dbReference type="ARBA" id="ARBA00022692"/>
    </source>
</evidence>
<feature type="domain" description="Cadherin" evidence="5">
    <location>
        <begin position="1105"/>
        <end position="1207"/>
    </location>
</feature>
<dbReference type="CDD" id="cd11304">
    <property type="entry name" value="Cadherin_repeat"/>
    <property type="match status" value="14"/>
</dbReference>
<evidence type="ECO:0000256" key="4">
    <source>
        <dbReference type="ARBA" id="ARBA00023180"/>
    </source>
</evidence>
<keyword evidence="4" id="KW-0325">Glycoprotein</keyword>
<accession>Q47W44</accession>
<dbReference type="Pfam" id="PF19078">
    <property type="entry name" value="Big_12"/>
    <property type="match status" value="1"/>
</dbReference>
<evidence type="ECO:0000259" key="5">
    <source>
        <dbReference type="PROSITE" id="PS50268"/>
    </source>
</evidence>
<keyword evidence="2" id="KW-0812">Transmembrane</keyword>
<dbReference type="GO" id="GO:0005886">
    <property type="term" value="C:plasma membrane"/>
    <property type="evidence" value="ECO:0007669"/>
    <property type="project" value="TreeGrafter"/>
</dbReference>
<dbReference type="PRINTS" id="PR00205">
    <property type="entry name" value="CADHERIN"/>
</dbReference>
<feature type="domain" description="Cadherin" evidence="5">
    <location>
        <begin position="590"/>
        <end position="692"/>
    </location>
</feature>
<protein>
    <submittedName>
        <fullName evidence="6">Cadherin domain protein</fullName>
    </submittedName>
</protein>
<feature type="domain" description="Cadherin" evidence="5">
    <location>
        <begin position="1414"/>
        <end position="1516"/>
    </location>
</feature>
<organism evidence="6 7">
    <name type="scientific">Colwellia psychrerythraea (strain 34H / ATCC BAA-681)</name>
    <name type="common">Vibrio psychroerythus</name>
    <dbReference type="NCBI Taxonomy" id="167879"/>
    <lineage>
        <taxon>Bacteria</taxon>
        <taxon>Pseudomonadati</taxon>
        <taxon>Pseudomonadota</taxon>
        <taxon>Gammaproteobacteria</taxon>
        <taxon>Alteromonadales</taxon>
        <taxon>Colwelliaceae</taxon>
        <taxon>Colwellia</taxon>
    </lineage>
</organism>
<dbReference type="InterPro" id="IPR015919">
    <property type="entry name" value="Cadherin-like_sf"/>
</dbReference>
<feature type="domain" description="Cadherin" evidence="5">
    <location>
        <begin position="1620"/>
        <end position="1722"/>
    </location>
</feature>
<gene>
    <name evidence="6" type="ordered locus">CPS_4328</name>
</gene>
<dbReference type="Pfam" id="PF00028">
    <property type="entry name" value="Cadherin"/>
    <property type="match status" value="14"/>
</dbReference>
<feature type="domain" description="Cadherin" evidence="5">
    <location>
        <begin position="1723"/>
        <end position="1825"/>
    </location>
</feature>
<feature type="domain" description="Cadherin" evidence="5">
    <location>
        <begin position="1826"/>
        <end position="1928"/>
    </location>
</feature>
<keyword evidence="3" id="KW-1133">Transmembrane helix</keyword>
<dbReference type="Proteomes" id="UP000000547">
    <property type="component" value="Chromosome"/>
</dbReference>
<proteinExistence type="predicted"/>
<dbReference type="EMBL" id="CP000083">
    <property type="protein sequence ID" value="AAZ28138.1"/>
    <property type="molecule type" value="Genomic_DNA"/>
</dbReference>
<feature type="domain" description="Cadherin" evidence="5">
    <location>
        <begin position="499"/>
        <end position="589"/>
    </location>
</feature>
<feature type="domain" description="Cadherin" evidence="5">
    <location>
        <begin position="1311"/>
        <end position="1413"/>
    </location>
</feature>
<dbReference type="PANTHER" id="PTHR24028:SF328">
    <property type="entry name" value="CADHERIN-3"/>
    <property type="match status" value="1"/>
</dbReference>
<evidence type="ECO:0000313" key="6">
    <source>
        <dbReference type="EMBL" id="AAZ28138.1"/>
    </source>
</evidence>
<dbReference type="InterPro" id="IPR050174">
    <property type="entry name" value="Protocadherin/Cadherin-CA"/>
</dbReference>
<dbReference type="InterPro" id="IPR002126">
    <property type="entry name" value="Cadherin-like_dom"/>
</dbReference>
<name>Q47W44_COLP3</name>
<dbReference type="PROSITE" id="PS50268">
    <property type="entry name" value="CADHERIN_2"/>
    <property type="match status" value="14"/>
</dbReference>
<feature type="domain" description="Cadherin" evidence="5">
    <location>
        <begin position="1002"/>
        <end position="1104"/>
    </location>
</feature>
<feature type="domain" description="Cadherin" evidence="5">
    <location>
        <begin position="796"/>
        <end position="898"/>
    </location>
</feature>
<dbReference type="GO" id="GO:0007156">
    <property type="term" value="P:homophilic cell adhesion via plasma membrane adhesion molecules"/>
    <property type="evidence" value="ECO:0007669"/>
    <property type="project" value="InterPro"/>
</dbReference>